<dbReference type="AlphaFoldDB" id="A0A2X0IMW3"/>
<dbReference type="RefSeq" id="WP_111500322.1">
    <property type="nucleotide sequence ID" value="NZ_QKYN01000035.1"/>
</dbReference>
<reference evidence="1 2" key="1">
    <citation type="submission" date="2018-06" db="EMBL/GenBank/DDBJ databases">
        <title>Streptacidiphilus pinicola sp. nov., isolated from pine grove soil.</title>
        <authorList>
            <person name="Roh S.G."/>
            <person name="Park S."/>
            <person name="Kim M.-K."/>
            <person name="Yun B.-R."/>
            <person name="Park J."/>
            <person name="Kim M.J."/>
            <person name="Kim Y.S."/>
            <person name="Kim S.B."/>
        </authorList>
    </citation>
    <scope>NUCLEOTIDE SEQUENCE [LARGE SCALE GENOMIC DNA]</scope>
    <source>
        <strain evidence="1 2">MMS16-CNU450</strain>
    </source>
</reference>
<comment type="caution">
    <text evidence="1">The sequence shown here is derived from an EMBL/GenBank/DDBJ whole genome shotgun (WGS) entry which is preliminary data.</text>
</comment>
<accession>A0A2X0IMW3</accession>
<sequence>MNAAGHNPFAPASAEVARSYHGFLDNRLVKLAPEAAPADPEAEVAHESFRAMVMDDPYPCVVGRGLLRRGDYRFGAYPELGTPASARAVAADLWQFIQDFPIRQETFASFVACYAGPDCADERQFEELLWQQLQLLHDLDREHHHWNPIVGADPNTKGFSFSFAGRPFFIVGMHPASSRLARRPGRPTMVFNAHEQFNILRENGLMPRITQTIRTRDRKLQGYVNPALEFFDGDHPETVMYSGRVPDDSWTCPVHIAARTAVAEGTER</sequence>
<dbReference type="NCBIfam" id="NF041366">
    <property type="entry name" value="GntA_guanitoxin"/>
    <property type="match status" value="1"/>
</dbReference>
<protein>
    <recommendedName>
        <fullName evidence="3">YqcI/YcgG family protein</fullName>
    </recommendedName>
</protein>
<name>A0A2X0IMW3_9ACTN</name>
<dbReference type="OrthoDB" id="283514at2"/>
<dbReference type="EMBL" id="QKYN01000035">
    <property type="protein sequence ID" value="RAG86007.1"/>
    <property type="molecule type" value="Genomic_DNA"/>
</dbReference>
<evidence type="ECO:0008006" key="3">
    <source>
        <dbReference type="Google" id="ProtNLM"/>
    </source>
</evidence>
<evidence type="ECO:0000313" key="2">
    <source>
        <dbReference type="Proteomes" id="UP000248889"/>
    </source>
</evidence>
<dbReference type="PANTHER" id="PTHR40045">
    <property type="entry name" value="YCGG FAMILY PROTEIN"/>
    <property type="match status" value="1"/>
</dbReference>
<dbReference type="InterPro" id="IPR014988">
    <property type="entry name" value="Uncharacterised_YqcI/YcgG"/>
</dbReference>
<dbReference type="Proteomes" id="UP000248889">
    <property type="component" value="Unassembled WGS sequence"/>
</dbReference>
<keyword evidence="2" id="KW-1185">Reference proteome</keyword>
<dbReference type="PANTHER" id="PTHR40045:SF1">
    <property type="entry name" value="YQCI_YCGG FAMILY PROTEIN"/>
    <property type="match status" value="1"/>
</dbReference>
<evidence type="ECO:0000313" key="1">
    <source>
        <dbReference type="EMBL" id="RAG86007.1"/>
    </source>
</evidence>
<proteinExistence type="predicted"/>
<organism evidence="1 2">
    <name type="scientific">Streptacidiphilus pinicola</name>
    <dbReference type="NCBI Taxonomy" id="2219663"/>
    <lineage>
        <taxon>Bacteria</taxon>
        <taxon>Bacillati</taxon>
        <taxon>Actinomycetota</taxon>
        <taxon>Actinomycetes</taxon>
        <taxon>Kitasatosporales</taxon>
        <taxon>Streptomycetaceae</taxon>
        <taxon>Streptacidiphilus</taxon>
    </lineage>
</organism>
<dbReference type="Pfam" id="PF08892">
    <property type="entry name" value="YqcI_YcgG"/>
    <property type="match status" value="1"/>
</dbReference>
<gene>
    <name evidence="1" type="ORF">DN069_08875</name>
</gene>